<dbReference type="OrthoDB" id="9773828at2"/>
<proteinExistence type="predicted"/>
<dbReference type="EMBL" id="WACR01000004">
    <property type="protein sequence ID" value="KAB1064816.1"/>
    <property type="molecule type" value="Genomic_DNA"/>
</dbReference>
<dbReference type="CDD" id="cd19080">
    <property type="entry name" value="AKR_AKR9A_9B"/>
    <property type="match status" value="1"/>
</dbReference>
<keyword evidence="4" id="KW-1185">Reference proteome</keyword>
<keyword evidence="1" id="KW-0560">Oxidoreductase</keyword>
<dbReference type="RefSeq" id="WP_151167135.1">
    <property type="nucleotide sequence ID" value="NZ_WACR01000004.1"/>
</dbReference>
<name>A0A6N6M9I0_9FLAO</name>
<sequence length="337" mass="38017">MNYKLFGNTGLRVSELCLGTMTFGTEWGTGADRDTSKKIFDIYAEAGGNFLDTANFYTNGTSERFLGDFIKNDRDHFVLATKYSLHDREGDPNFTGNHRKNMVRSVNESLKRLQTDYIDILWLHMWDFTTSVEEVMRGLNNLVEQGKVLYIAISDTPAWIVAKANMIARQHGWVEFSGLQTEYSLVERTPERDLLPMADDFGLSVTTWSPLGAGMLTGKYLNSMDGRLSEKSAKMTDHNLEIAKTVKSVADEIGASPSQVALQWLRQQNKSIIPIVGARKVEQIEDNLGCLKINLSNDQMDKLHDSSKIDLGFPHEFLKKDATRSHLYGGTDSQIEW</sequence>
<reference evidence="3 4" key="1">
    <citation type="submission" date="2019-09" db="EMBL/GenBank/DDBJ databases">
        <title>Genomes of Cryomorphaceae.</title>
        <authorList>
            <person name="Bowman J.P."/>
        </authorList>
    </citation>
    <scope>NUCLEOTIDE SEQUENCE [LARGE SCALE GENOMIC DNA]</scope>
    <source>
        <strain evidence="3 4">KCTC 52047</strain>
    </source>
</reference>
<organism evidence="3 4">
    <name type="scientific">Salibacter halophilus</name>
    <dbReference type="NCBI Taxonomy" id="1803916"/>
    <lineage>
        <taxon>Bacteria</taxon>
        <taxon>Pseudomonadati</taxon>
        <taxon>Bacteroidota</taxon>
        <taxon>Flavobacteriia</taxon>
        <taxon>Flavobacteriales</taxon>
        <taxon>Salibacteraceae</taxon>
        <taxon>Salibacter</taxon>
    </lineage>
</organism>
<dbReference type="InterPro" id="IPR050523">
    <property type="entry name" value="AKR_Detox_Biosynth"/>
</dbReference>
<protein>
    <submittedName>
        <fullName evidence="3">Aldo/keto reductase</fullName>
    </submittedName>
</protein>
<evidence type="ECO:0000313" key="3">
    <source>
        <dbReference type="EMBL" id="KAB1064816.1"/>
    </source>
</evidence>
<evidence type="ECO:0000313" key="4">
    <source>
        <dbReference type="Proteomes" id="UP000435357"/>
    </source>
</evidence>
<dbReference type="SUPFAM" id="SSF51430">
    <property type="entry name" value="NAD(P)-linked oxidoreductase"/>
    <property type="match status" value="1"/>
</dbReference>
<dbReference type="InterPro" id="IPR023210">
    <property type="entry name" value="NADP_OxRdtase_dom"/>
</dbReference>
<dbReference type="FunFam" id="3.20.20.100:FF:000004">
    <property type="entry name" value="Oxidoreductase, aldo/keto reductase"/>
    <property type="match status" value="1"/>
</dbReference>
<dbReference type="InterPro" id="IPR036812">
    <property type="entry name" value="NAD(P)_OxRdtase_dom_sf"/>
</dbReference>
<dbReference type="Gene3D" id="3.20.20.100">
    <property type="entry name" value="NADP-dependent oxidoreductase domain"/>
    <property type="match status" value="1"/>
</dbReference>
<feature type="domain" description="NADP-dependent oxidoreductase" evidence="2">
    <location>
        <begin position="15"/>
        <end position="304"/>
    </location>
</feature>
<comment type="caution">
    <text evidence="3">The sequence shown here is derived from an EMBL/GenBank/DDBJ whole genome shotgun (WGS) entry which is preliminary data.</text>
</comment>
<dbReference type="PRINTS" id="PR00069">
    <property type="entry name" value="ALDKETRDTASE"/>
</dbReference>
<dbReference type="PANTHER" id="PTHR43364">
    <property type="entry name" value="NADH-SPECIFIC METHYLGLYOXAL REDUCTASE-RELATED"/>
    <property type="match status" value="1"/>
</dbReference>
<dbReference type="GO" id="GO:0005829">
    <property type="term" value="C:cytosol"/>
    <property type="evidence" value="ECO:0007669"/>
    <property type="project" value="UniProtKB-ARBA"/>
</dbReference>
<dbReference type="PANTHER" id="PTHR43364:SF4">
    <property type="entry name" value="NAD(P)-LINKED OXIDOREDUCTASE SUPERFAMILY PROTEIN"/>
    <property type="match status" value="1"/>
</dbReference>
<dbReference type="Proteomes" id="UP000435357">
    <property type="component" value="Unassembled WGS sequence"/>
</dbReference>
<dbReference type="AlphaFoldDB" id="A0A6N6M9I0"/>
<dbReference type="GO" id="GO:0016491">
    <property type="term" value="F:oxidoreductase activity"/>
    <property type="evidence" value="ECO:0007669"/>
    <property type="project" value="UniProtKB-KW"/>
</dbReference>
<accession>A0A6N6M9I0</accession>
<evidence type="ECO:0000259" key="2">
    <source>
        <dbReference type="Pfam" id="PF00248"/>
    </source>
</evidence>
<dbReference type="Pfam" id="PF00248">
    <property type="entry name" value="Aldo_ket_red"/>
    <property type="match status" value="1"/>
</dbReference>
<evidence type="ECO:0000256" key="1">
    <source>
        <dbReference type="ARBA" id="ARBA00023002"/>
    </source>
</evidence>
<dbReference type="InterPro" id="IPR020471">
    <property type="entry name" value="AKR"/>
</dbReference>
<gene>
    <name evidence="3" type="ORF">F3059_05520</name>
</gene>